<feature type="domain" description="Moybdenum cofactor oxidoreductase dimerisation" evidence="8">
    <location>
        <begin position="239"/>
        <end position="351"/>
    </location>
</feature>
<evidence type="ECO:0000256" key="2">
    <source>
        <dbReference type="ARBA" id="ARBA00022505"/>
    </source>
</evidence>
<accession>A0A271IYW4</accession>
<dbReference type="GO" id="GO:0020037">
    <property type="term" value="F:heme binding"/>
    <property type="evidence" value="ECO:0007669"/>
    <property type="project" value="TreeGrafter"/>
</dbReference>
<dbReference type="InterPro" id="IPR022407">
    <property type="entry name" value="OxRdtase_Mopterin_BS"/>
</dbReference>
<keyword evidence="5" id="KW-0560">Oxidoreductase</keyword>
<evidence type="ECO:0008006" key="11">
    <source>
        <dbReference type="Google" id="ProtNLM"/>
    </source>
</evidence>
<dbReference type="Pfam" id="PF00174">
    <property type="entry name" value="Oxidored_molyb"/>
    <property type="match status" value="1"/>
</dbReference>
<evidence type="ECO:0000259" key="8">
    <source>
        <dbReference type="Pfam" id="PF03404"/>
    </source>
</evidence>
<dbReference type="Proteomes" id="UP000216339">
    <property type="component" value="Unassembled WGS sequence"/>
</dbReference>
<evidence type="ECO:0000259" key="7">
    <source>
        <dbReference type="Pfam" id="PF00174"/>
    </source>
</evidence>
<keyword evidence="4" id="KW-0479">Metal-binding</keyword>
<dbReference type="Gene3D" id="2.60.40.650">
    <property type="match status" value="1"/>
</dbReference>
<dbReference type="GO" id="GO:0008482">
    <property type="term" value="F:sulfite oxidase activity"/>
    <property type="evidence" value="ECO:0007669"/>
    <property type="project" value="TreeGrafter"/>
</dbReference>
<evidence type="ECO:0000313" key="10">
    <source>
        <dbReference type="Proteomes" id="UP000216339"/>
    </source>
</evidence>
<evidence type="ECO:0000256" key="5">
    <source>
        <dbReference type="ARBA" id="ARBA00023002"/>
    </source>
</evidence>
<dbReference type="InterPro" id="IPR036374">
    <property type="entry name" value="OxRdtase_Mopterin-bd_sf"/>
</dbReference>
<dbReference type="SUPFAM" id="SSF56524">
    <property type="entry name" value="Oxidoreductase molybdopterin-binding domain"/>
    <property type="match status" value="1"/>
</dbReference>
<gene>
    <name evidence="9" type="ORF">BSZ37_06710</name>
</gene>
<dbReference type="InterPro" id="IPR008335">
    <property type="entry name" value="Mopterin_OxRdtase_euk"/>
</dbReference>
<dbReference type="GO" id="GO:0006790">
    <property type="term" value="P:sulfur compound metabolic process"/>
    <property type="evidence" value="ECO:0007669"/>
    <property type="project" value="TreeGrafter"/>
</dbReference>
<proteinExistence type="predicted"/>
<dbReference type="PANTHER" id="PTHR19372">
    <property type="entry name" value="SULFITE REDUCTASE"/>
    <property type="match status" value="1"/>
</dbReference>
<dbReference type="GO" id="GO:0030151">
    <property type="term" value="F:molybdenum ion binding"/>
    <property type="evidence" value="ECO:0007669"/>
    <property type="project" value="InterPro"/>
</dbReference>
<feature type="domain" description="Oxidoreductase molybdopterin-binding" evidence="7">
    <location>
        <begin position="40"/>
        <end position="215"/>
    </location>
</feature>
<keyword evidence="6" id="KW-0408">Iron</keyword>
<protein>
    <recommendedName>
        <fullName evidence="11">Sulfite oxidase</fullName>
    </recommendedName>
</protein>
<evidence type="ECO:0000256" key="6">
    <source>
        <dbReference type="ARBA" id="ARBA00023004"/>
    </source>
</evidence>
<dbReference type="InterPro" id="IPR014756">
    <property type="entry name" value="Ig_E-set"/>
</dbReference>
<reference evidence="9 10" key="1">
    <citation type="submission" date="2016-11" db="EMBL/GenBank/DDBJ databases">
        <title>Study of marine rhodopsin-containing bacteria.</title>
        <authorList>
            <person name="Yoshizawa S."/>
            <person name="Kumagai Y."/>
            <person name="Kogure K."/>
        </authorList>
    </citation>
    <scope>NUCLEOTIDE SEQUENCE [LARGE SCALE GENOMIC DNA]</scope>
    <source>
        <strain evidence="9 10">SAORIC-28</strain>
    </source>
</reference>
<dbReference type="OrthoDB" id="9778777at2"/>
<keyword evidence="3" id="KW-0349">Heme</keyword>
<dbReference type="InterPro" id="IPR005066">
    <property type="entry name" value="MoCF_OxRdtse_dimer"/>
</dbReference>
<evidence type="ECO:0000256" key="3">
    <source>
        <dbReference type="ARBA" id="ARBA00022617"/>
    </source>
</evidence>
<comment type="cofactor">
    <cofactor evidence="1">
        <name>Mo-molybdopterin</name>
        <dbReference type="ChEBI" id="CHEBI:71302"/>
    </cofactor>
</comment>
<evidence type="ECO:0000256" key="4">
    <source>
        <dbReference type="ARBA" id="ARBA00022723"/>
    </source>
</evidence>
<evidence type="ECO:0000256" key="1">
    <source>
        <dbReference type="ARBA" id="ARBA00001924"/>
    </source>
</evidence>
<dbReference type="InterPro" id="IPR000572">
    <property type="entry name" value="OxRdtase_Mopterin-bd_dom"/>
</dbReference>
<dbReference type="Pfam" id="PF03404">
    <property type="entry name" value="Mo-co_dimer"/>
    <property type="match status" value="1"/>
</dbReference>
<evidence type="ECO:0000313" key="9">
    <source>
        <dbReference type="EMBL" id="PAP76158.1"/>
    </source>
</evidence>
<keyword evidence="2" id="KW-0500">Molybdenum</keyword>
<dbReference type="SUPFAM" id="SSF81296">
    <property type="entry name" value="E set domains"/>
    <property type="match status" value="1"/>
</dbReference>
<dbReference type="EMBL" id="MQWD01000001">
    <property type="protein sequence ID" value="PAP76158.1"/>
    <property type="molecule type" value="Genomic_DNA"/>
</dbReference>
<sequence length="361" mass="39063">MPLPPDLVVLSGDPPNAEPLPEALTRSFRTPPDLLYVRTHGTTPEPDPATFRLVVDGLVERELSLSLADLGRFEQAEVDAVLCCAGNRRTEMHALAPTPGEEPWGAGALGNGRWSGVRLADVLAEAGVADGAAHVAFESLDTCSKNGEAFAYGSSVPLAKALAQETLLADRYEGQPLAPNHGAPLRALVPGFIGARSVKWLTRITVQAEESDNYFQRHAYKVFPPKVEKEDADWDAAPSIESLPLNSVITEPAPEVQPAPGLVAFRGYAYTGGDREIEHVEVSLDGGASWSEADLGEGSRWTWRVWTFAADLAPGAYEVVVRAHDGEREQPASVTATWNFKGYLHNAWHRRLLRIPAGPPR</sequence>
<dbReference type="PROSITE" id="PS00559">
    <property type="entry name" value="MOLYBDOPTERIN_EUK"/>
    <property type="match status" value="1"/>
</dbReference>
<dbReference type="PRINTS" id="PR00407">
    <property type="entry name" value="EUMOPTERIN"/>
</dbReference>
<organism evidence="9 10">
    <name type="scientific">Rubrivirga marina</name>
    <dbReference type="NCBI Taxonomy" id="1196024"/>
    <lineage>
        <taxon>Bacteria</taxon>
        <taxon>Pseudomonadati</taxon>
        <taxon>Rhodothermota</taxon>
        <taxon>Rhodothermia</taxon>
        <taxon>Rhodothermales</taxon>
        <taxon>Rubricoccaceae</taxon>
        <taxon>Rubrivirga</taxon>
    </lineage>
</organism>
<dbReference type="Gene3D" id="3.90.420.10">
    <property type="entry name" value="Oxidoreductase, molybdopterin-binding domain"/>
    <property type="match status" value="1"/>
</dbReference>
<name>A0A271IYW4_9BACT</name>
<comment type="caution">
    <text evidence="9">The sequence shown here is derived from an EMBL/GenBank/DDBJ whole genome shotgun (WGS) entry which is preliminary data.</text>
</comment>
<dbReference type="GO" id="GO:0043546">
    <property type="term" value="F:molybdopterin cofactor binding"/>
    <property type="evidence" value="ECO:0007669"/>
    <property type="project" value="InterPro"/>
</dbReference>
<dbReference type="AlphaFoldDB" id="A0A271IYW4"/>
<dbReference type="RefSeq" id="WP_095509800.1">
    <property type="nucleotide sequence ID" value="NZ_MQWD01000001.1"/>
</dbReference>
<dbReference type="PANTHER" id="PTHR19372:SF7">
    <property type="entry name" value="SULFITE OXIDASE, MITOCHONDRIAL"/>
    <property type="match status" value="1"/>
</dbReference>
<keyword evidence="10" id="KW-1185">Reference proteome</keyword>